<dbReference type="AlphaFoldDB" id="A0A9X3EWB5"/>
<dbReference type="Proteomes" id="UP001150924">
    <property type="component" value="Unassembled WGS sequence"/>
</dbReference>
<organism evidence="4 5">
    <name type="scientific">Nannocystis pusilla</name>
    <dbReference type="NCBI Taxonomy" id="889268"/>
    <lineage>
        <taxon>Bacteria</taxon>
        <taxon>Pseudomonadati</taxon>
        <taxon>Myxococcota</taxon>
        <taxon>Polyangia</taxon>
        <taxon>Nannocystales</taxon>
        <taxon>Nannocystaceae</taxon>
        <taxon>Nannocystis</taxon>
    </lineage>
</organism>
<sequence>MHHHGILALGVAGLLLAACGPGTASKAEPTPVPSKVAAPPPAEVTPAPPPAPAPAPTGPGQLDTELVRTAGTAQGVEKIKVELEKDGSVRYLSVYHQDPAAVPEAVRKQLEATYPGAKVLRYETEHVVPHGRLHEVEVETADKQQCELSARADGGVVYTECHIDAKALPEPVRAAFAKAHPGVAIKEVEKKTLTGAGDEYEIEFEAGGRLHELYFKPDGTVIRHELVVPAVIEVPA</sequence>
<reference evidence="4" key="1">
    <citation type="submission" date="2022-11" db="EMBL/GenBank/DDBJ databases">
        <title>Minimal conservation of predation-associated metabolite biosynthetic gene clusters underscores biosynthetic potential of Myxococcota including descriptions for ten novel species: Archangium lansinium sp. nov., Myxococcus landrumus sp. nov., Nannocystis bai.</title>
        <authorList>
            <person name="Ahearne A."/>
            <person name="Stevens C."/>
            <person name="Phillips K."/>
        </authorList>
    </citation>
    <scope>NUCLEOTIDE SEQUENCE</scope>
    <source>
        <strain evidence="4">Na p29</strain>
    </source>
</reference>
<keyword evidence="5" id="KW-1185">Reference proteome</keyword>
<proteinExistence type="predicted"/>
<feature type="domain" description="Putative beta-lactamase-inhibitor-like PepSY-like" evidence="3">
    <location>
        <begin position="159"/>
        <end position="222"/>
    </location>
</feature>
<feature type="compositionally biased region" description="Pro residues" evidence="1">
    <location>
        <begin position="38"/>
        <end position="57"/>
    </location>
</feature>
<evidence type="ECO:0000256" key="2">
    <source>
        <dbReference type="SAM" id="SignalP"/>
    </source>
</evidence>
<accession>A0A9X3EWB5</accession>
<feature type="region of interest" description="Disordered" evidence="1">
    <location>
        <begin position="22"/>
        <end position="63"/>
    </location>
</feature>
<evidence type="ECO:0000259" key="3">
    <source>
        <dbReference type="Pfam" id="PF11396"/>
    </source>
</evidence>
<dbReference type="EMBL" id="JAPNKE010000002">
    <property type="protein sequence ID" value="MCY1006783.1"/>
    <property type="molecule type" value="Genomic_DNA"/>
</dbReference>
<dbReference type="SUPFAM" id="SSF160574">
    <property type="entry name" value="BT0923-like"/>
    <property type="match status" value="1"/>
</dbReference>
<name>A0A9X3EWB5_9BACT</name>
<feature type="chain" id="PRO_5040770252" evidence="2">
    <location>
        <begin position="27"/>
        <end position="236"/>
    </location>
</feature>
<dbReference type="Gene3D" id="3.10.450.360">
    <property type="match status" value="1"/>
</dbReference>
<dbReference type="Pfam" id="PF11396">
    <property type="entry name" value="PepSY_like"/>
    <property type="match status" value="2"/>
</dbReference>
<feature type="domain" description="Putative beta-lactamase-inhibitor-like PepSY-like" evidence="3">
    <location>
        <begin position="98"/>
        <end position="149"/>
    </location>
</feature>
<dbReference type="InterPro" id="IPR021533">
    <property type="entry name" value="PepSY-like"/>
</dbReference>
<evidence type="ECO:0000313" key="4">
    <source>
        <dbReference type="EMBL" id="MCY1006783.1"/>
    </source>
</evidence>
<comment type="caution">
    <text evidence="4">The sequence shown here is derived from an EMBL/GenBank/DDBJ whole genome shotgun (WGS) entry which is preliminary data.</text>
</comment>
<keyword evidence="2" id="KW-0732">Signal</keyword>
<evidence type="ECO:0000313" key="5">
    <source>
        <dbReference type="Proteomes" id="UP001150924"/>
    </source>
</evidence>
<evidence type="ECO:0000256" key="1">
    <source>
        <dbReference type="SAM" id="MobiDB-lite"/>
    </source>
</evidence>
<protein>
    <submittedName>
        <fullName evidence="4">PepSY-like domain-containing protein</fullName>
    </submittedName>
</protein>
<feature type="signal peptide" evidence="2">
    <location>
        <begin position="1"/>
        <end position="26"/>
    </location>
</feature>
<gene>
    <name evidence="4" type="ORF">OV079_14720</name>
</gene>
<dbReference type="RefSeq" id="WP_267769163.1">
    <property type="nucleotide sequence ID" value="NZ_JAPNKE010000002.1"/>
</dbReference>